<keyword evidence="2" id="KW-0238">DNA-binding</keyword>
<dbReference type="EMBL" id="WTYB01000001">
    <property type="protein sequence ID" value="MXP38266.1"/>
    <property type="molecule type" value="Genomic_DNA"/>
</dbReference>
<dbReference type="EMBL" id="JACICE010000001">
    <property type="protein sequence ID" value="MBB3774072.1"/>
    <property type="molecule type" value="Genomic_DNA"/>
</dbReference>
<proteinExistence type="predicted"/>
<dbReference type="OrthoDB" id="5459182at2"/>
<accession>A0A6I4UIG4</accession>
<gene>
    <name evidence="1" type="ORF">FHS52_000015</name>
    <name evidence="2" type="ORF">GRI59_06510</name>
</gene>
<evidence type="ECO:0000313" key="3">
    <source>
        <dbReference type="Proteomes" id="UP000430021"/>
    </source>
</evidence>
<evidence type="ECO:0000313" key="4">
    <source>
        <dbReference type="Proteomes" id="UP000548685"/>
    </source>
</evidence>
<reference evidence="1 4" key="2">
    <citation type="submission" date="2020-08" db="EMBL/GenBank/DDBJ databases">
        <title>Genomic Encyclopedia of Type Strains, Phase IV (KMG-IV): sequencing the most valuable type-strain genomes for metagenomic binning, comparative biology and taxonomic classification.</title>
        <authorList>
            <person name="Goeker M."/>
        </authorList>
    </citation>
    <scope>NUCLEOTIDE SEQUENCE [LARGE SCALE GENOMIC DNA]</scope>
    <source>
        <strain evidence="1 4">DSM 8510</strain>
    </source>
</reference>
<dbReference type="GO" id="GO:0003677">
    <property type="term" value="F:DNA binding"/>
    <property type="evidence" value="ECO:0007669"/>
    <property type="project" value="UniProtKB-KW"/>
</dbReference>
<evidence type="ECO:0000313" key="2">
    <source>
        <dbReference type="EMBL" id="MXP38266.1"/>
    </source>
</evidence>
<dbReference type="InterPro" id="IPR013432">
    <property type="entry name" value="Doc_partner"/>
</dbReference>
<dbReference type="Proteomes" id="UP000430021">
    <property type="component" value="Unassembled WGS sequence"/>
</dbReference>
<dbReference type="RefSeq" id="WP_160760327.1">
    <property type="nucleotide sequence ID" value="NZ_BAAADZ010000002.1"/>
</dbReference>
<dbReference type="InterPro" id="IPR037914">
    <property type="entry name" value="SpoVT-AbrB_sf"/>
</dbReference>
<comment type="caution">
    <text evidence="2">The sequence shown here is derived from an EMBL/GenBank/DDBJ whole genome shotgun (WGS) entry which is preliminary data.</text>
</comment>
<dbReference type="SUPFAM" id="SSF89447">
    <property type="entry name" value="AbrB/MazE/MraZ-like"/>
    <property type="match status" value="1"/>
</dbReference>
<dbReference type="AlphaFoldDB" id="A0A6I4UIG4"/>
<dbReference type="Gene3D" id="2.10.260.10">
    <property type="match status" value="1"/>
</dbReference>
<reference evidence="2 3" key="1">
    <citation type="submission" date="2019-12" db="EMBL/GenBank/DDBJ databases">
        <title>Genomic-based taxomic classification of the family Erythrobacteraceae.</title>
        <authorList>
            <person name="Xu L."/>
        </authorList>
    </citation>
    <scope>NUCLEOTIDE SEQUENCE [LARGE SCALE GENOMIC DNA]</scope>
    <source>
        <strain evidence="2 3">JCM 10282</strain>
    </source>
</reference>
<dbReference type="Proteomes" id="UP000548685">
    <property type="component" value="Unassembled WGS sequence"/>
</dbReference>
<keyword evidence="4" id="KW-1185">Reference proteome</keyword>
<organism evidence="2 3">
    <name type="scientific">Erythrobacter ramosus</name>
    <dbReference type="NCBI Taxonomy" id="35811"/>
    <lineage>
        <taxon>Bacteria</taxon>
        <taxon>Pseudomonadati</taxon>
        <taxon>Pseudomonadota</taxon>
        <taxon>Alphaproteobacteria</taxon>
        <taxon>Sphingomonadales</taxon>
        <taxon>Erythrobacteraceae</taxon>
        <taxon>Erythrobacter/Porphyrobacter group</taxon>
        <taxon>Erythrobacter</taxon>
    </lineage>
</organism>
<name>A0A6I4UIG4_9SPHN</name>
<protein>
    <submittedName>
        <fullName evidence="2">AbrB/MazE/SpoVT family DNA-binding domain-containing protein</fullName>
    </submittedName>
    <submittedName>
        <fullName evidence="1">Addiction module antidote</fullName>
    </submittedName>
</protein>
<sequence length="75" mass="8403">MNTTLKITKIGNSAAVILTKEVLAQLRAEVGDTIHLTQSPEGWHLTPYDPAFEKQMALAEQIMREDRDILKVLAK</sequence>
<evidence type="ECO:0000313" key="1">
    <source>
        <dbReference type="EMBL" id="MBB3774072.1"/>
    </source>
</evidence>
<dbReference type="NCBIfam" id="TIGR02609">
    <property type="entry name" value="doc_partner"/>
    <property type="match status" value="1"/>
</dbReference>